<dbReference type="Gene3D" id="3.30.420.10">
    <property type="entry name" value="Ribonuclease H-like superfamily/Ribonuclease H"/>
    <property type="match status" value="1"/>
</dbReference>
<sequence length="974" mass="109068">MDTVQTNKPNAKNQVQAMMASPSTISDEAWFFDTGATHHLSQSVNPLSDVQPYMGNDKVIVGNGKHLRILHTYTTFFPSSSKIFQLRQVLHVPDIATNLISVSQFCADNNTFFEFHPRFFFVKDQVTKKILLQGSLEHGLYRFPARFVPSPTAFVSSSYDRSSNISLTTITTLWHSRLGHPADNILKHILTSCNISHQCHKNNVCCACQFAKSHKLPFNVSVSRASHPFALLHADLWGPTSIPSTTGARYFILFVDDFSHFSWIYPLHSKDQALSVFIKFKSLVENQFNSRIQCLRSDNGGEFKAFSSYLATHGIKSQFSCPYTPEQNGRAERKLRHIIETGLALLATASLPFKFWLYAFHTAIFLINRLPTKSTLDQSSSVVTIPTLALLPFSSPPMSSLPSHTTPSTSSPSLTNMPSSTTSLPDLIQVPFVDISTSKPHPTNQHPMVTRAKNGISKKKVYFSSHISEPTTFTQAVKDSNWVLAMEKEFSALQRNNTWHLVPPPSNANIIGCKWVYKLKYKPDGTVDRYKARLVAQGFTQTLGLNYFETFSPIVKASTIRIIPVVALSFNWSVHQLDVQNAFLHGTLEEHVFMHQPPGFINSQFPSHVCKLNKALYGLKQAPRAWYTKLSTSLLGWGFQASRADSSMFIHHSTHDVLILLIYVDDILVTGSNSAQVSSFITRLNSSFALRDLGYVNYFLGIKVVRSGIMFHLSQHKYTQDLLSRTTMLESKPATTPGLLGQTLSHLNGEPLLDTTLYRSMSTSLDIHGYTGADWASCPDDRRSTDGYGIFLGPNLVSWSSNKQKVVSRSSAESEYRALASATSEIIWIQYVLQELCLSSFSPPLLWCDNKSAAHLAANPVFHARTKHIEMDLHFIRDHVLRKQLVIQYLPSAEQVADIFTKHISSSQFLSFRTKLSVVPSPVSLRGDDRRYLADQQESNCPGSAATNLDQVQQTKVSCNKQKPIKNVSKKEVS</sequence>
<dbReference type="PANTHER" id="PTHR42648">
    <property type="entry name" value="TRANSPOSASE, PUTATIVE-RELATED"/>
    <property type="match status" value="1"/>
</dbReference>
<dbReference type="SUPFAM" id="SSF53098">
    <property type="entry name" value="Ribonuclease H-like"/>
    <property type="match status" value="1"/>
</dbReference>
<accession>A0A438BL83</accession>
<keyword evidence="3" id="KW-0064">Aspartyl protease</keyword>
<dbReference type="GO" id="GO:0004190">
    <property type="term" value="F:aspartic-type endopeptidase activity"/>
    <property type="evidence" value="ECO:0007669"/>
    <property type="project" value="UniProtKB-KW"/>
</dbReference>
<protein>
    <submittedName>
        <fullName evidence="7">Retrovirus-related Pol polyprotein from transposon RE1</fullName>
    </submittedName>
</protein>
<dbReference type="Pfam" id="PF22936">
    <property type="entry name" value="Pol_BBD"/>
    <property type="match status" value="1"/>
</dbReference>
<evidence type="ECO:0000313" key="7">
    <source>
        <dbReference type="EMBL" id="RVW11712.1"/>
    </source>
</evidence>
<dbReference type="EMBL" id="QGNW01002735">
    <property type="protein sequence ID" value="RVW11712.1"/>
    <property type="molecule type" value="Genomic_DNA"/>
</dbReference>
<evidence type="ECO:0000256" key="3">
    <source>
        <dbReference type="ARBA" id="ARBA00022750"/>
    </source>
</evidence>
<dbReference type="Pfam" id="PF13976">
    <property type="entry name" value="gag_pre-integrs"/>
    <property type="match status" value="1"/>
</dbReference>
<dbReference type="InterPro" id="IPR001584">
    <property type="entry name" value="Integrase_cat-core"/>
</dbReference>
<reference evidence="7 8" key="1">
    <citation type="journal article" date="2018" name="PLoS Genet.">
        <title>Population sequencing reveals clonal diversity and ancestral inbreeding in the grapevine cultivar Chardonnay.</title>
        <authorList>
            <person name="Roach M.J."/>
            <person name="Johnson D.L."/>
            <person name="Bohlmann J."/>
            <person name="van Vuuren H.J."/>
            <person name="Jones S.J."/>
            <person name="Pretorius I.S."/>
            <person name="Schmidt S.A."/>
            <person name="Borneman A.R."/>
        </authorList>
    </citation>
    <scope>NUCLEOTIDE SEQUENCE [LARGE SCALE GENOMIC DNA]</scope>
    <source>
        <strain evidence="8">cv. Chardonnay</strain>
        <tissue evidence="7">Leaf</tissue>
    </source>
</reference>
<keyword evidence="1" id="KW-0645">Protease</keyword>
<keyword evidence="2" id="KW-0479">Metal-binding</keyword>
<dbReference type="GO" id="GO:0006508">
    <property type="term" value="P:proteolysis"/>
    <property type="evidence" value="ECO:0007669"/>
    <property type="project" value="UniProtKB-KW"/>
</dbReference>
<dbReference type="InterPro" id="IPR036397">
    <property type="entry name" value="RNaseH_sf"/>
</dbReference>
<dbReference type="AlphaFoldDB" id="A0A438BL83"/>
<dbReference type="InterPro" id="IPR043502">
    <property type="entry name" value="DNA/RNA_pol_sf"/>
</dbReference>
<gene>
    <name evidence="7" type="primary">RE1_2270</name>
    <name evidence="7" type="ORF">CK203_115454</name>
</gene>
<dbReference type="Pfam" id="PF00665">
    <property type="entry name" value="rve"/>
    <property type="match status" value="1"/>
</dbReference>
<dbReference type="CDD" id="cd09272">
    <property type="entry name" value="RNase_HI_RT_Ty1"/>
    <property type="match status" value="1"/>
</dbReference>
<dbReference type="SUPFAM" id="SSF56672">
    <property type="entry name" value="DNA/RNA polymerases"/>
    <property type="match status" value="1"/>
</dbReference>
<dbReference type="InterPro" id="IPR012337">
    <property type="entry name" value="RNaseH-like_sf"/>
</dbReference>
<comment type="caution">
    <text evidence="7">The sequence shown here is derived from an EMBL/GenBank/DDBJ whole genome shotgun (WGS) entry which is preliminary data.</text>
</comment>
<dbReference type="GO" id="GO:0015074">
    <property type="term" value="P:DNA integration"/>
    <property type="evidence" value="ECO:0007669"/>
    <property type="project" value="InterPro"/>
</dbReference>
<dbReference type="GO" id="GO:0003676">
    <property type="term" value="F:nucleic acid binding"/>
    <property type="evidence" value="ECO:0007669"/>
    <property type="project" value="InterPro"/>
</dbReference>
<organism evidence="7 8">
    <name type="scientific">Vitis vinifera</name>
    <name type="common">Grape</name>
    <dbReference type="NCBI Taxonomy" id="29760"/>
    <lineage>
        <taxon>Eukaryota</taxon>
        <taxon>Viridiplantae</taxon>
        <taxon>Streptophyta</taxon>
        <taxon>Embryophyta</taxon>
        <taxon>Tracheophyta</taxon>
        <taxon>Spermatophyta</taxon>
        <taxon>Magnoliopsida</taxon>
        <taxon>eudicotyledons</taxon>
        <taxon>Gunneridae</taxon>
        <taxon>Pentapetalae</taxon>
        <taxon>rosids</taxon>
        <taxon>Vitales</taxon>
        <taxon>Vitaceae</taxon>
        <taxon>Viteae</taxon>
        <taxon>Vitis</taxon>
    </lineage>
</organism>
<evidence type="ECO:0000256" key="2">
    <source>
        <dbReference type="ARBA" id="ARBA00022723"/>
    </source>
</evidence>
<keyword evidence="4" id="KW-0378">Hydrolase</keyword>
<evidence type="ECO:0000256" key="4">
    <source>
        <dbReference type="ARBA" id="ARBA00022801"/>
    </source>
</evidence>
<evidence type="ECO:0000256" key="1">
    <source>
        <dbReference type="ARBA" id="ARBA00022670"/>
    </source>
</evidence>
<proteinExistence type="predicted"/>
<name>A0A438BL83_VITVI</name>
<feature type="region of interest" description="Disordered" evidence="5">
    <location>
        <begin position="399"/>
        <end position="418"/>
    </location>
</feature>
<dbReference type="InterPro" id="IPR039537">
    <property type="entry name" value="Retrotran_Ty1/copia-like"/>
</dbReference>
<evidence type="ECO:0000256" key="5">
    <source>
        <dbReference type="SAM" id="MobiDB-lite"/>
    </source>
</evidence>
<dbReference type="Proteomes" id="UP000288805">
    <property type="component" value="Unassembled WGS sequence"/>
</dbReference>
<feature type="domain" description="Integrase catalytic" evidence="6">
    <location>
        <begin position="224"/>
        <end position="394"/>
    </location>
</feature>
<evidence type="ECO:0000313" key="8">
    <source>
        <dbReference type="Proteomes" id="UP000288805"/>
    </source>
</evidence>
<dbReference type="GO" id="GO:0046872">
    <property type="term" value="F:metal ion binding"/>
    <property type="evidence" value="ECO:0007669"/>
    <property type="project" value="UniProtKB-KW"/>
</dbReference>
<dbReference type="PROSITE" id="PS50994">
    <property type="entry name" value="INTEGRASE"/>
    <property type="match status" value="1"/>
</dbReference>
<dbReference type="InterPro" id="IPR054722">
    <property type="entry name" value="PolX-like_BBD"/>
</dbReference>
<evidence type="ECO:0000259" key="6">
    <source>
        <dbReference type="PROSITE" id="PS50994"/>
    </source>
</evidence>
<dbReference type="Pfam" id="PF07727">
    <property type="entry name" value="RVT_2"/>
    <property type="match status" value="1"/>
</dbReference>
<dbReference type="InterPro" id="IPR025724">
    <property type="entry name" value="GAG-pre-integrase_dom"/>
</dbReference>
<dbReference type="PANTHER" id="PTHR42648:SF26">
    <property type="entry name" value="INTEGRASE CATALYTIC DOMAIN-CONTAINING PROTEIN"/>
    <property type="match status" value="1"/>
</dbReference>
<dbReference type="InterPro" id="IPR013103">
    <property type="entry name" value="RVT_2"/>
</dbReference>